<dbReference type="EMBL" id="AFYH01054574">
    <property type="status" value="NOT_ANNOTATED_CDS"/>
    <property type="molecule type" value="Genomic_DNA"/>
</dbReference>
<protein>
    <submittedName>
        <fullName evidence="3">Zgc:158403</fullName>
    </submittedName>
</protein>
<dbReference type="AlphaFoldDB" id="H3B623"/>
<dbReference type="Bgee" id="ENSLACG00000015276">
    <property type="expression patterns" value="Expressed in post-anal tail muscle and 5 other cell types or tissues"/>
</dbReference>
<evidence type="ECO:0000313" key="4">
    <source>
        <dbReference type="Proteomes" id="UP000008672"/>
    </source>
</evidence>
<comment type="similarity">
    <text evidence="1">Belongs to the TTC39 family.</text>
</comment>
<dbReference type="EMBL" id="AFYH01054573">
    <property type="status" value="NOT_ANNOTATED_CDS"/>
    <property type="molecule type" value="Genomic_DNA"/>
</dbReference>
<dbReference type="Proteomes" id="UP000008672">
    <property type="component" value="Unassembled WGS sequence"/>
</dbReference>
<gene>
    <name evidence="3" type="primary">LOC102349441</name>
</gene>
<dbReference type="Pfam" id="PF10300">
    <property type="entry name" value="Iml2-TPR_39"/>
    <property type="match status" value="1"/>
</dbReference>
<evidence type="ECO:0000313" key="3">
    <source>
        <dbReference type="Ensembl" id="ENSLACP00000017344.1"/>
    </source>
</evidence>
<accession>H3B623</accession>
<dbReference type="InterPro" id="IPR019412">
    <property type="entry name" value="IML2/TPR_39"/>
</dbReference>
<reference evidence="3" key="3">
    <citation type="submission" date="2025-09" db="UniProtKB">
        <authorList>
            <consortium name="Ensembl"/>
        </authorList>
    </citation>
    <scope>IDENTIFICATION</scope>
</reference>
<keyword evidence="4" id="KW-1185">Reference proteome</keyword>
<organism evidence="3 4">
    <name type="scientific">Latimeria chalumnae</name>
    <name type="common">Coelacanth</name>
    <dbReference type="NCBI Taxonomy" id="7897"/>
    <lineage>
        <taxon>Eukaryota</taxon>
        <taxon>Metazoa</taxon>
        <taxon>Chordata</taxon>
        <taxon>Craniata</taxon>
        <taxon>Vertebrata</taxon>
        <taxon>Euteleostomi</taxon>
        <taxon>Coelacanthiformes</taxon>
        <taxon>Coelacanthidae</taxon>
        <taxon>Latimeria</taxon>
    </lineage>
</organism>
<proteinExistence type="inferred from homology"/>
<evidence type="ECO:0000256" key="1">
    <source>
        <dbReference type="ARBA" id="ARBA00006400"/>
    </source>
</evidence>
<reference evidence="4" key="1">
    <citation type="submission" date="2011-08" db="EMBL/GenBank/DDBJ databases">
        <title>The draft genome of Latimeria chalumnae.</title>
        <authorList>
            <person name="Di Palma F."/>
            <person name="Alfoldi J."/>
            <person name="Johnson J."/>
            <person name="Berlin A."/>
            <person name="Gnerre S."/>
            <person name="Jaffe D."/>
            <person name="MacCallum I."/>
            <person name="Young S."/>
            <person name="Walker B.J."/>
            <person name="Lander E."/>
            <person name="Lindblad-Toh K."/>
        </authorList>
    </citation>
    <scope>NUCLEOTIDE SEQUENCE [LARGE SCALE GENOMIC DNA]</scope>
    <source>
        <strain evidence="4">Wild caught</strain>
    </source>
</reference>
<dbReference type="OMA" id="IAMINTF"/>
<dbReference type="PANTHER" id="PTHR31859:SF7">
    <property type="entry name" value="TETRATRICOPEPTIDE REPEAT PROTEIN 39A"/>
    <property type="match status" value="1"/>
</dbReference>
<dbReference type="EMBL" id="AFYH01054575">
    <property type="status" value="NOT_ANNOTATED_CDS"/>
    <property type="molecule type" value="Genomic_DNA"/>
</dbReference>
<sequence length="426" mass="48824">CALFFRELHAFMQSNHFIKGKNHHHLEGGIYLGIGAFKLALSLLPTSILRLLEFAGISGDKEFGLLHLREGAKSSSLRSVMCTLVLLAYHTFFAFVLGVGEKDTTEAEQLLTPLLARYPKGVLFLFFAGRIEEIKGNIEEGIERFEEGCAAQHSWQEFHHMCYWELMWCYTYKKTWKMAYFYADLLSKQNRWSKAVYVYMKAAYLSMLPPEEARPFGEDEVQLFRQVPSLKQKIAGKSPPTEKFAIRKARRYTSSNPVRMPVPALEVMYLWNGFSVLGQQRELTAGILHTLNETERVLEETPANEYLTDDKCMVMLLKGMCLKYLGKPKKAERCFLAIPQSWKVIKFDHYLVPNALLEVSLLYMQQGRHEEAISFLKQAKYNYKNYSMESWTQFRIHAALSRLKVADEVVDGMNGAGTSSAVNSPV</sequence>
<dbReference type="GeneTree" id="ENSGT00950000182917"/>
<dbReference type="InterPro" id="IPR011990">
    <property type="entry name" value="TPR-like_helical_dom_sf"/>
</dbReference>
<keyword evidence="2" id="KW-0802">TPR repeat</keyword>
<name>H3B623_LATCH</name>
<dbReference type="InParanoid" id="H3B623"/>
<reference evidence="3" key="2">
    <citation type="submission" date="2025-08" db="UniProtKB">
        <authorList>
            <consortium name="Ensembl"/>
        </authorList>
    </citation>
    <scope>IDENTIFICATION</scope>
</reference>
<dbReference type="SUPFAM" id="SSF48452">
    <property type="entry name" value="TPR-like"/>
    <property type="match status" value="1"/>
</dbReference>
<dbReference type="Ensembl" id="ENSLACT00000017471.1">
    <property type="protein sequence ID" value="ENSLACP00000017344.1"/>
    <property type="gene ID" value="ENSLACG00000015276.1"/>
</dbReference>
<evidence type="ECO:0000256" key="2">
    <source>
        <dbReference type="ARBA" id="ARBA00022803"/>
    </source>
</evidence>
<dbReference type="HOGENOM" id="CLU_010086_3_0_1"/>
<dbReference type="PANTHER" id="PTHR31859">
    <property type="entry name" value="TETRATRICOPEPTIDE REPEAT PROTEIN 39 FAMILY MEMBER"/>
    <property type="match status" value="1"/>
</dbReference>
<dbReference type="Gene3D" id="1.25.40.10">
    <property type="entry name" value="Tetratricopeptide repeat domain"/>
    <property type="match status" value="1"/>
</dbReference>
<dbReference type="eggNOG" id="KOG3783">
    <property type="taxonomic scope" value="Eukaryota"/>
</dbReference>